<dbReference type="PROSITE" id="PS51406">
    <property type="entry name" value="FIBRINOGEN_C_2"/>
    <property type="match status" value="1"/>
</dbReference>
<comment type="subunit">
    <text evidence="9">Heterohexamer; disulfide linked. Contains 2 sets of 3 non-identical chains (alpha, beta and gamma). The 2 heterotrimers are in head to head conformation with the N-termini in a small central domain.</text>
</comment>
<dbReference type="Pfam" id="PF08702">
    <property type="entry name" value="Fib_alpha"/>
    <property type="match status" value="1"/>
</dbReference>
<evidence type="ECO:0000256" key="4">
    <source>
        <dbReference type="ARBA" id="ARBA00022729"/>
    </source>
</evidence>
<name>A0A6G0HK10_LARCR</name>
<dbReference type="InterPro" id="IPR002181">
    <property type="entry name" value="Fibrinogen_a/b/g_C_dom"/>
</dbReference>
<evidence type="ECO:0000256" key="1">
    <source>
        <dbReference type="ARBA" id="ARBA00004613"/>
    </source>
</evidence>
<evidence type="ECO:0000256" key="5">
    <source>
        <dbReference type="ARBA" id="ARBA00023054"/>
    </source>
</evidence>
<evidence type="ECO:0000313" key="12">
    <source>
        <dbReference type="EMBL" id="KAE8279500.1"/>
    </source>
</evidence>
<dbReference type="Gene3D" id="3.90.215.10">
    <property type="entry name" value="Gamma Fibrinogen, chain A, domain 1"/>
    <property type="match status" value="1"/>
</dbReference>
<dbReference type="GO" id="GO:0005102">
    <property type="term" value="F:signaling receptor binding"/>
    <property type="evidence" value="ECO:0007669"/>
    <property type="project" value="InterPro"/>
</dbReference>
<evidence type="ECO:0000256" key="8">
    <source>
        <dbReference type="ARBA" id="ARBA00023180"/>
    </source>
</evidence>
<dbReference type="GO" id="GO:0042730">
    <property type="term" value="P:fibrinolysis"/>
    <property type="evidence" value="ECO:0007669"/>
    <property type="project" value="TreeGrafter"/>
</dbReference>
<keyword evidence="4" id="KW-0732">Signal</keyword>
<dbReference type="GO" id="GO:0030674">
    <property type="term" value="F:protein-macromolecule adaptor activity"/>
    <property type="evidence" value="ECO:0007669"/>
    <property type="project" value="TreeGrafter"/>
</dbReference>
<evidence type="ECO:0000256" key="3">
    <source>
        <dbReference type="ARBA" id="ARBA00022696"/>
    </source>
</evidence>
<keyword evidence="2" id="KW-0964">Secreted</keyword>
<dbReference type="Gene3D" id="1.20.5.50">
    <property type="match status" value="1"/>
</dbReference>
<dbReference type="GO" id="GO:0034116">
    <property type="term" value="P:positive regulation of heterotypic cell-cell adhesion"/>
    <property type="evidence" value="ECO:0007669"/>
    <property type="project" value="TreeGrafter"/>
</dbReference>
<evidence type="ECO:0000313" key="13">
    <source>
        <dbReference type="Proteomes" id="UP000424527"/>
    </source>
</evidence>
<keyword evidence="3" id="KW-0356">Hemostasis</keyword>
<keyword evidence="6" id="KW-0094">Blood coagulation</keyword>
<gene>
    <name evidence="12" type="ORF">D5F01_LYC23089</name>
</gene>
<keyword evidence="13" id="KW-1185">Reference proteome</keyword>
<evidence type="ECO:0000256" key="7">
    <source>
        <dbReference type="ARBA" id="ARBA00023157"/>
    </source>
</evidence>
<dbReference type="Proteomes" id="UP000424527">
    <property type="component" value="Unassembled WGS sequence"/>
</dbReference>
<dbReference type="SMART" id="SM01212">
    <property type="entry name" value="Fib_alpha"/>
    <property type="match status" value="1"/>
</dbReference>
<feature type="compositionally biased region" description="Basic and acidic residues" evidence="10">
    <location>
        <begin position="1"/>
        <end position="11"/>
    </location>
</feature>
<protein>
    <submittedName>
        <fullName evidence="12">Fibrinogen alpha chain Fibrinopeptide A Fibrinogen alpha chain</fullName>
    </submittedName>
</protein>
<dbReference type="PANTHER" id="PTHR47221:SF6">
    <property type="entry name" value="FIBRINOGEN ALPHA CHAIN"/>
    <property type="match status" value="1"/>
</dbReference>
<feature type="compositionally biased region" description="Low complexity" evidence="10">
    <location>
        <begin position="30"/>
        <end position="50"/>
    </location>
</feature>
<dbReference type="GO" id="GO:0072377">
    <property type="term" value="P:blood coagulation, common pathway"/>
    <property type="evidence" value="ECO:0007669"/>
    <property type="project" value="TreeGrafter"/>
</dbReference>
<evidence type="ECO:0000256" key="9">
    <source>
        <dbReference type="ARBA" id="ARBA00025974"/>
    </source>
</evidence>
<proteinExistence type="predicted"/>
<dbReference type="InterPro" id="IPR014716">
    <property type="entry name" value="Fibrinogen_a/b/g_C_1"/>
</dbReference>
<dbReference type="SUPFAM" id="SSF58010">
    <property type="entry name" value="Fibrinogen coiled-coil and central regions"/>
    <property type="match status" value="1"/>
</dbReference>
<keyword evidence="8" id="KW-0325">Glycoprotein</keyword>
<dbReference type="EMBL" id="REGW02000023">
    <property type="protein sequence ID" value="KAE8279500.1"/>
    <property type="molecule type" value="Genomic_DNA"/>
</dbReference>
<feature type="domain" description="Fibrinogen C-terminal" evidence="11">
    <location>
        <begin position="93"/>
        <end position="276"/>
    </location>
</feature>
<dbReference type="GO" id="GO:0051258">
    <property type="term" value="P:protein polymerization"/>
    <property type="evidence" value="ECO:0007669"/>
    <property type="project" value="InterPro"/>
</dbReference>
<dbReference type="GO" id="GO:0070527">
    <property type="term" value="P:platelet aggregation"/>
    <property type="evidence" value="ECO:0007669"/>
    <property type="project" value="TreeGrafter"/>
</dbReference>
<dbReference type="CDD" id="cd00087">
    <property type="entry name" value="FReD"/>
    <property type="match status" value="1"/>
</dbReference>
<evidence type="ECO:0000256" key="10">
    <source>
        <dbReference type="SAM" id="MobiDB-lite"/>
    </source>
</evidence>
<accession>A0A6G0HK10</accession>
<dbReference type="InterPro" id="IPR037579">
    <property type="entry name" value="FIB_ANG-like"/>
</dbReference>
<comment type="caution">
    <text evidence="12">The sequence shown here is derived from an EMBL/GenBank/DDBJ whole genome shotgun (WGS) entry which is preliminary data.</text>
</comment>
<dbReference type="PANTHER" id="PTHR47221">
    <property type="entry name" value="FIBRINOGEN ALPHA CHAIN"/>
    <property type="match status" value="1"/>
</dbReference>
<sequence>MTPDGPEERVEQMSGSECQNQFFPSLGQGSSSSSSSSFTKTTYTSDTKGSLFGDTKGFGDPFSSDLGRFTATDADDDLPDIHARSVKTARVERQADYIGQDCIEANRNHLKGETNGLFKIRPGSTGSTDVVEVYCHQEGLMGGWLLVQQRESGVLSFNRSWAEYRNGFGSVDAKGKGEFWIGNQNLHLLTNQGETMLKVELEDWEGGVARAEYMIRVGSEEEGYPLHVSGYNGDAGDALVVPQSDMASYLSHNGMKFSTFDKDNDKWEENCAELFGVCARLMLQSELGQKPSSHNQMYRKQRCRAKSDVGLCSDDDWVSKCPSGCRLKGLMSQMESEVERKVKKVCKKAMMYEDALEKSMMTMTDFYNKNRRDIVGRYMFELKFAENAERLTKNFTALQNRSSKLSRQFDELLRKAQKQMEDLYRTEVDIDMKLRACYGSCQSALPFSMDDPSYQTLQSDIDQMDKTLKRKAAPPEDLPHIKLQHVWI</sequence>
<feature type="compositionally biased region" description="Polar residues" evidence="10">
    <location>
        <begin position="13"/>
        <end position="29"/>
    </location>
</feature>
<dbReference type="AlphaFoldDB" id="A0A6G0HK10"/>
<evidence type="ECO:0000256" key="6">
    <source>
        <dbReference type="ARBA" id="ARBA00023084"/>
    </source>
</evidence>
<organism evidence="12 13">
    <name type="scientific">Larimichthys crocea</name>
    <name type="common">Large yellow croaker</name>
    <name type="synonym">Pseudosciaena crocea</name>
    <dbReference type="NCBI Taxonomy" id="215358"/>
    <lineage>
        <taxon>Eukaryota</taxon>
        <taxon>Metazoa</taxon>
        <taxon>Chordata</taxon>
        <taxon>Craniata</taxon>
        <taxon>Vertebrata</taxon>
        <taxon>Euteleostomi</taxon>
        <taxon>Actinopterygii</taxon>
        <taxon>Neopterygii</taxon>
        <taxon>Teleostei</taxon>
        <taxon>Neoteleostei</taxon>
        <taxon>Acanthomorphata</taxon>
        <taxon>Eupercaria</taxon>
        <taxon>Sciaenidae</taxon>
        <taxon>Larimichthys</taxon>
    </lineage>
</organism>
<feature type="region of interest" description="Disordered" evidence="10">
    <location>
        <begin position="1"/>
        <end position="50"/>
    </location>
</feature>
<dbReference type="InterPro" id="IPR012290">
    <property type="entry name" value="Fibrinogen_a/b/g_coil_dom"/>
</dbReference>
<keyword evidence="5" id="KW-0175">Coiled coil</keyword>
<dbReference type="InterPro" id="IPR036056">
    <property type="entry name" value="Fibrinogen-like_C"/>
</dbReference>
<dbReference type="SUPFAM" id="SSF56496">
    <property type="entry name" value="Fibrinogen C-terminal domain-like"/>
    <property type="match status" value="1"/>
</dbReference>
<evidence type="ECO:0000259" key="11">
    <source>
        <dbReference type="PROSITE" id="PS51406"/>
    </source>
</evidence>
<keyword evidence="7" id="KW-1015">Disulfide bond</keyword>
<dbReference type="GO" id="GO:0005577">
    <property type="term" value="C:fibrinogen complex"/>
    <property type="evidence" value="ECO:0007669"/>
    <property type="project" value="InterPro"/>
</dbReference>
<evidence type="ECO:0000256" key="2">
    <source>
        <dbReference type="ARBA" id="ARBA00022525"/>
    </source>
</evidence>
<reference evidence="12 13" key="1">
    <citation type="submission" date="2019-07" db="EMBL/GenBank/DDBJ databases">
        <title>Chromosome genome assembly for large yellow croaker.</title>
        <authorList>
            <person name="Xiao S."/>
        </authorList>
    </citation>
    <scope>NUCLEOTIDE SEQUENCE [LARGE SCALE GENOMIC DNA]</scope>
    <source>
        <strain evidence="12">JMULYC20181020</strain>
        <tissue evidence="12">Muscle</tissue>
    </source>
</reference>
<comment type="subcellular location">
    <subcellularLocation>
        <location evidence="1">Secreted</location>
    </subcellularLocation>
</comment>
<dbReference type="Pfam" id="PF00147">
    <property type="entry name" value="Fibrinogen_C"/>
    <property type="match status" value="1"/>
</dbReference>
<dbReference type="Gene3D" id="4.10.530.10">
    <property type="entry name" value="Gamma-fibrinogen Carboxyl Terminal Fragment, domain 2"/>
    <property type="match status" value="1"/>
</dbReference>
<dbReference type="SMART" id="SM00186">
    <property type="entry name" value="FBG"/>
    <property type="match status" value="1"/>
</dbReference>
<dbReference type="GO" id="GO:0005201">
    <property type="term" value="F:extracellular matrix structural constituent"/>
    <property type="evidence" value="ECO:0007669"/>
    <property type="project" value="TreeGrafter"/>
</dbReference>